<evidence type="ECO:0000256" key="2">
    <source>
        <dbReference type="ARBA" id="ARBA00022737"/>
    </source>
</evidence>
<feature type="repeat" description="ANK" evidence="7">
    <location>
        <begin position="323"/>
        <end position="355"/>
    </location>
</feature>
<evidence type="ECO:0000313" key="10">
    <source>
        <dbReference type="EMBL" id="KAJ1521550.1"/>
    </source>
</evidence>
<dbReference type="SUPFAM" id="SSF48403">
    <property type="entry name" value="Ankyrin repeat"/>
    <property type="match status" value="1"/>
</dbReference>
<dbReference type="GO" id="GO:0047499">
    <property type="term" value="F:calcium-independent phospholipase A2 activity"/>
    <property type="evidence" value="ECO:0007669"/>
    <property type="project" value="InterPro"/>
</dbReference>
<keyword evidence="2" id="KW-0677">Repeat</keyword>
<dbReference type="Gene3D" id="1.25.40.20">
    <property type="entry name" value="Ankyrin repeat-containing domain"/>
    <property type="match status" value="3"/>
</dbReference>
<feature type="active site" description="Proton acceptor" evidence="8">
    <location>
        <position position="651"/>
    </location>
</feature>
<feature type="active site" description="Nucleophile" evidence="8">
    <location>
        <position position="518"/>
    </location>
</feature>
<dbReference type="Pfam" id="PF12796">
    <property type="entry name" value="Ank_2"/>
    <property type="match status" value="2"/>
</dbReference>
<dbReference type="GO" id="GO:0005739">
    <property type="term" value="C:mitochondrion"/>
    <property type="evidence" value="ECO:0007669"/>
    <property type="project" value="TreeGrafter"/>
</dbReference>
<dbReference type="InterPro" id="IPR036770">
    <property type="entry name" value="Ankyrin_rpt-contain_sf"/>
</dbReference>
<dbReference type="PANTHER" id="PTHR24139">
    <property type="entry name" value="CALCIUM-INDEPENDENT PHOSPHOLIPASE A2"/>
    <property type="match status" value="1"/>
</dbReference>
<protein>
    <recommendedName>
        <fullName evidence="1">phospholipase A2</fullName>
        <ecNumber evidence="1">3.1.1.4</ecNumber>
    </recommendedName>
</protein>
<evidence type="ECO:0000256" key="5">
    <source>
        <dbReference type="ARBA" id="ARBA00023098"/>
    </source>
</evidence>
<evidence type="ECO:0000256" key="3">
    <source>
        <dbReference type="ARBA" id="ARBA00022801"/>
    </source>
</evidence>
<dbReference type="EMBL" id="JAPTSV010000013">
    <property type="protein sequence ID" value="KAJ1521550.1"/>
    <property type="molecule type" value="Genomic_DNA"/>
</dbReference>
<dbReference type="SUPFAM" id="SSF52151">
    <property type="entry name" value="FabD/lysophospholipase-like"/>
    <property type="match status" value="1"/>
</dbReference>
<feature type="short sequence motif" description="GXSXG" evidence="8">
    <location>
        <begin position="516"/>
        <end position="520"/>
    </location>
</feature>
<dbReference type="PANTHER" id="PTHR24139:SF34">
    <property type="entry name" value="85_88 KDA CALCIUM-INDEPENDENT PHOSPHOLIPASE A2"/>
    <property type="match status" value="1"/>
</dbReference>
<dbReference type="SMART" id="SM00248">
    <property type="entry name" value="ANK"/>
    <property type="match status" value="6"/>
</dbReference>
<feature type="repeat" description="ANK" evidence="7">
    <location>
        <begin position="356"/>
        <end position="388"/>
    </location>
</feature>
<dbReference type="Gene3D" id="3.40.1090.10">
    <property type="entry name" value="Cytosolic phospholipase A2 catalytic domain"/>
    <property type="match status" value="1"/>
</dbReference>
<keyword evidence="3 8" id="KW-0378">Hydrolase</keyword>
<organism evidence="10 11">
    <name type="scientific">Megalurothrips usitatus</name>
    <name type="common">bean blossom thrips</name>
    <dbReference type="NCBI Taxonomy" id="439358"/>
    <lineage>
        <taxon>Eukaryota</taxon>
        <taxon>Metazoa</taxon>
        <taxon>Ecdysozoa</taxon>
        <taxon>Arthropoda</taxon>
        <taxon>Hexapoda</taxon>
        <taxon>Insecta</taxon>
        <taxon>Pterygota</taxon>
        <taxon>Neoptera</taxon>
        <taxon>Paraneoptera</taxon>
        <taxon>Thysanoptera</taxon>
        <taxon>Terebrantia</taxon>
        <taxon>Thripoidea</taxon>
        <taxon>Thripidae</taxon>
        <taxon>Megalurothrips</taxon>
    </lineage>
</organism>
<feature type="repeat" description="ANK" evidence="7">
    <location>
        <begin position="226"/>
        <end position="258"/>
    </location>
</feature>
<dbReference type="Proteomes" id="UP001075354">
    <property type="component" value="Chromosome 13"/>
</dbReference>
<comment type="caution">
    <text evidence="10">The sequence shown here is derived from an EMBL/GenBank/DDBJ whole genome shotgun (WGS) entry which is preliminary data.</text>
</comment>
<keyword evidence="8" id="KW-0442">Lipid degradation</keyword>
<dbReference type="EC" id="3.1.1.4" evidence="1"/>
<evidence type="ECO:0000313" key="11">
    <source>
        <dbReference type="Proteomes" id="UP001075354"/>
    </source>
</evidence>
<feature type="short sequence motif" description="DGA/G" evidence="8">
    <location>
        <begin position="651"/>
        <end position="653"/>
    </location>
</feature>
<name>A0AAV7XDK7_9NEOP</name>
<keyword evidence="11" id="KW-1185">Reference proteome</keyword>
<keyword evidence="5 8" id="KW-0443">Lipid metabolism</keyword>
<dbReference type="GO" id="GO:0016042">
    <property type="term" value="P:lipid catabolic process"/>
    <property type="evidence" value="ECO:0007669"/>
    <property type="project" value="UniProtKB-UniRule"/>
</dbReference>
<dbReference type="InterPro" id="IPR002110">
    <property type="entry name" value="Ankyrin_rpt"/>
</dbReference>
<evidence type="ECO:0000256" key="8">
    <source>
        <dbReference type="PROSITE-ProRule" id="PRU01161"/>
    </source>
</evidence>
<feature type="domain" description="PNPLA" evidence="9">
    <location>
        <begin position="480"/>
        <end position="664"/>
    </location>
</feature>
<comment type="catalytic activity">
    <reaction evidence="6">
        <text>a 1,2-diacyl-sn-glycero-3-phosphocholine + H2O = a 1-acyl-sn-glycero-3-phosphocholine + a fatty acid + H(+)</text>
        <dbReference type="Rhea" id="RHEA:15801"/>
        <dbReference type="ChEBI" id="CHEBI:15377"/>
        <dbReference type="ChEBI" id="CHEBI:15378"/>
        <dbReference type="ChEBI" id="CHEBI:28868"/>
        <dbReference type="ChEBI" id="CHEBI:57643"/>
        <dbReference type="ChEBI" id="CHEBI:58168"/>
        <dbReference type="EC" id="3.1.1.4"/>
    </reaction>
    <physiologicalReaction direction="left-to-right" evidence="6">
        <dbReference type="Rhea" id="RHEA:15802"/>
    </physiologicalReaction>
</comment>
<keyword evidence="4 7" id="KW-0040">ANK repeat</keyword>
<reference evidence="10" key="1">
    <citation type="submission" date="2022-12" db="EMBL/GenBank/DDBJ databases">
        <title>Chromosome-level genome assembly of the bean flower thrips Megalurothrips usitatus.</title>
        <authorList>
            <person name="Ma L."/>
            <person name="Liu Q."/>
            <person name="Li H."/>
            <person name="Cai W."/>
        </authorList>
    </citation>
    <scope>NUCLEOTIDE SEQUENCE</scope>
    <source>
        <strain evidence="10">Cailab_2022a</strain>
    </source>
</reference>
<dbReference type="InterPro" id="IPR047148">
    <property type="entry name" value="PLPL9"/>
</dbReference>
<gene>
    <name evidence="10" type="ORF">ONE63_003207</name>
</gene>
<dbReference type="InterPro" id="IPR002641">
    <property type="entry name" value="PNPLA_dom"/>
</dbReference>
<dbReference type="AlphaFoldDB" id="A0AAV7XDK7"/>
<dbReference type="PROSITE" id="PS50297">
    <property type="entry name" value="ANK_REP_REGION"/>
    <property type="match status" value="3"/>
</dbReference>
<feature type="short sequence motif" description="GXGXXG" evidence="8">
    <location>
        <begin position="484"/>
        <end position="489"/>
    </location>
</feature>
<evidence type="ECO:0000256" key="4">
    <source>
        <dbReference type="ARBA" id="ARBA00023043"/>
    </source>
</evidence>
<dbReference type="GO" id="GO:0052816">
    <property type="term" value="F:long-chain fatty acyl-CoA hydrolase activity"/>
    <property type="evidence" value="ECO:0007669"/>
    <property type="project" value="TreeGrafter"/>
</dbReference>
<dbReference type="Pfam" id="PF01734">
    <property type="entry name" value="Patatin"/>
    <property type="match status" value="1"/>
</dbReference>
<evidence type="ECO:0000256" key="6">
    <source>
        <dbReference type="ARBA" id="ARBA00023422"/>
    </source>
</evidence>
<dbReference type="InterPro" id="IPR016035">
    <property type="entry name" value="Acyl_Trfase/lysoPLipase"/>
</dbReference>
<dbReference type="PROSITE" id="PS50088">
    <property type="entry name" value="ANK_REPEAT"/>
    <property type="match status" value="3"/>
</dbReference>
<evidence type="ECO:0000259" key="9">
    <source>
        <dbReference type="PROSITE" id="PS51635"/>
    </source>
</evidence>
<evidence type="ECO:0000256" key="1">
    <source>
        <dbReference type="ARBA" id="ARBA00013278"/>
    </source>
</evidence>
<evidence type="ECO:0000256" key="7">
    <source>
        <dbReference type="PROSITE-ProRule" id="PRU00023"/>
    </source>
</evidence>
<dbReference type="Pfam" id="PF00023">
    <property type="entry name" value="Ank"/>
    <property type="match status" value="1"/>
</dbReference>
<dbReference type="PROSITE" id="PS51635">
    <property type="entry name" value="PNPLA"/>
    <property type="match status" value="1"/>
</dbReference>
<accession>A0AAV7XDK7</accession>
<dbReference type="GO" id="GO:2000304">
    <property type="term" value="P:positive regulation of ceramide biosynthetic process"/>
    <property type="evidence" value="ECO:0007669"/>
    <property type="project" value="TreeGrafter"/>
</dbReference>
<sequence length="804" mass="87131">MAEWLDGLEKLAPGTGGLIRNILSPESIPNKVLEVKYDRYSKREALSKSDTLVLYGPPDKKYEVVLAPSAESSNKAYSLFRTDNNHAAQTRFDQLKDKLPLLLAISKEECNVMNIQKMCDVLALNPGWNVAHLAATCDLVSALNSEQFSEFLDAADPDSGVTPLLVAIQAQNLPAIKALIAKKVALECLDNAANSVLHYAASTNKDIITLLTSEAELKCINDHNAKGHTPLHTACLSDKPECVKALILAGADCNVSAANEDFSENKGSPKEPGLVGNIVQEFGNKLSAQDMKFGGTPLHWACSREVVESLLEKKCDINALNFDGRTALHIMVLRKRLDCAMALLSHGADSNVGDCDGNTPLHLAVSGRNYVLVQALIVFGASLNYKNHQGATPRHLATRDSSPDTNKILYLLYSVGAERCSQETQGCTSGCSSSGKFNGTAPPSPFAVYAREELDQILATHAMDIASHQRGGSQKRSHALSLDGGGIRGLVLVIMLREIENAVGKPIIECFDWVAGTSTGGVLALALAAGKSLQECLCLYFRMKDTTFLGSRPYPNEPLEQILKNCFGADSVMADIERPKLMITGLLADRKPVDLHLFRNYESPLQVLGKVEPTHGKFKKPIPYHEQLLWEAARASGAAPTYFGAHGHFLDGGLIANNPSLDCITEIHEYNLALKAAGRTSEVAPITALVSIGTGNIPMTELQDIDIGRPDSIWGATKILSGALQITTLIIDQATQSSGRVVDRARSWCSSLGVPFYRFSPQLSEDINLDERSDEKLVNMAWECQAYMHSQRTTVNELASVLKG</sequence>
<proteinExistence type="predicted"/>
<dbReference type="CDD" id="cd07212">
    <property type="entry name" value="Pat_PNPLA9"/>
    <property type="match status" value="1"/>
</dbReference>